<keyword evidence="6" id="KW-0456">Lyase</keyword>
<gene>
    <name evidence="7" type="ORF">GOP47_0016271</name>
</gene>
<name>A0A9D4UHC0_ADICA</name>
<keyword evidence="5" id="KW-0324">Glycolysis</keyword>
<dbReference type="GO" id="GO:0004332">
    <property type="term" value="F:fructose-bisphosphate aldolase activity"/>
    <property type="evidence" value="ECO:0007669"/>
    <property type="project" value="UniProtKB-EC"/>
</dbReference>
<sequence>MSWIPRSHGHFLSHLDENCKPALGRLGLERKTWAGKKEKIPAAQAALLARCKANSEAVLGKYVGDAAKGFGTDESLHVANYKLSYA</sequence>
<dbReference type="OrthoDB" id="1693799at2759"/>
<keyword evidence="8" id="KW-1185">Reference proteome</keyword>
<evidence type="ECO:0000313" key="7">
    <source>
        <dbReference type="EMBL" id="KAI5067926.1"/>
    </source>
</evidence>
<proteinExistence type="inferred from homology"/>
<dbReference type="AlphaFoldDB" id="A0A9D4UHC0"/>
<accession>A0A9D4UHC0</accession>
<dbReference type="Pfam" id="PF00274">
    <property type="entry name" value="Glycolytic"/>
    <property type="match status" value="1"/>
</dbReference>
<dbReference type="GO" id="GO:0006096">
    <property type="term" value="P:glycolytic process"/>
    <property type="evidence" value="ECO:0007669"/>
    <property type="project" value="UniProtKB-KW"/>
</dbReference>
<comment type="caution">
    <text evidence="7">The sequence shown here is derived from an EMBL/GenBank/DDBJ whole genome shotgun (WGS) entry which is preliminary data.</text>
</comment>
<dbReference type="EMBL" id="JABFUD020000016">
    <property type="protein sequence ID" value="KAI5067926.1"/>
    <property type="molecule type" value="Genomic_DNA"/>
</dbReference>
<dbReference type="Proteomes" id="UP000886520">
    <property type="component" value="Chromosome 16"/>
</dbReference>
<dbReference type="SUPFAM" id="SSF51569">
    <property type="entry name" value="Aldolase"/>
    <property type="match status" value="1"/>
</dbReference>
<comment type="pathway">
    <text evidence="2">Carbohydrate degradation; glycolysis; D-glyceraldehyde 3-phosphate and glycerone phosphate from D-glucose: step 4/4.</text>
</comment>
<evidence type="ECO:0000256" key="2">
    <source>
        <dbReference type="ARBA" id="ARBA00004714"/>
    </source>
</evidence>
<comment type="similarity">
    <text evidence="3">Belongs to the class I fructose-bisphosphate aldolase family.</text>
</comment>
<evidence type="ECO:0000256" key="1">
    <source>
        <dbReference type="ARBA" id="ARBA00000441"/>
    </source>
</evidence>
<evidence type="ECO:0000313" key="8">
    <source>
        <dbReference type="Proteomes" id="UP000886520"/>
    </source>
</evidence>
<comment type="catalytic activity">
    <reaction evidence="1">
        <text>beta-D-fructose 1,6-bisphosphate = D-glyceraldehyde 3-phosphate + dihydroxyacetone phosphate</text>
        <dbReference type="Rhea" id="RHEA:14729"/>
        <dbReference type="ChEBI" id="CHEBI:32966"/>
        <dbReference type="ChEBI" id="CHEBI:57642"/>
        <dbReference type="ChEBI" id="CHEBI:59776"/>
        <dbReference type="EC" id="4.1.2.13"/>
    </reaction>
</comment>
<protein>
    <recommendedName>
        <fullName evidence="4">fructose-bisphosphate aldolase</fullName>
        <ecNumber evidence="4">4.1.2.13</ecNumber>
    </recommendedName>
</protein>
<dbReference type="InterPro" id="IPR000741">
    <property type="entry name" value="FBA_I"/>
</dbReference>
<evidence type="ECO:0000256" key="5">
    <source>
        <dbReference type="ARBA" id="ARBA00023152"/>
    </source>
</evidence>
<dbReference type="Gene3D" id="3.20.20.70">
    <property type="entry name" value="Aldolase class I"/>
    <property type="match status" value="1"/>
</dbReference>
<organism evidence="7 8">
    <name type="scientific">Adiantum capillus-veneris</name>
    <name type="common">Maidenhair fern</name>
    <dbReference type="NCBI Taxonomy" id="13818"/>
    <lineage>
        <taxon>Eukaryota</taxon>
        <taxon>Viridiplantae</taxon>
        <taxon>Streptophyta</taxon>
        <taxon>Embryophyta</taxon>
        <taxon>Tracheophyta</taxon>
        <taxon>Polypodiopsida</taxon>
        <taxon>Polypodiidae</taxon>
        <taxon>Polypodiales</taxon>
        <taxon>Pteridineae</taxon>
        <taxon>Pteridaceae</taxon>
        <taxon>Vittarioideae</taxon>
        <taxon>Adiantum</taxon>
    </lineage>
</organism>
<evidence type="ECO:0000256" key="4">
    <source>
        <dbReference type="ARBA" id="ARBA00013068"/>
    </source>
</evidence>
<dbReference type="InterPro" id="IPR013785">
    <property type="entry name" value="Aldolase_TIM"/>
</dbReference>
<reference evidence="7" key="1">
    <citation type="submission" date="2021-01" db="EMBL/GenBank/DDBJ databases">
        <title>Adiantum capillus-veneris genome.</title>
        <authorList>
            <person name="Fang Y."/>
            <person name="Liao Q."/>
        </authorList>
    </citation>
    <scope>NUCLEOTIDE SEQUENCE</scope>
    <source>
        <strain evidence="7">H3</strain>
        <tissue evidence="7">Leaf</tissue>
    </source>
</reference>
<dbReference type="EC" id="4.1.2.13" evidence="4"/>
<evidence type="ECO:0000256" key="3">
    <source>
        <dbReference type="ARBA" id="ARBA00010387"/>
    </source>
</evidence>
<evidence type="ECO:0000256" key="6">
    <source>
        <dbReference type="ARBA" id="ARBA00023239"/>
    </source>
</evidence>